<gene>
    <name evidence="1" type="ORF">F902_01316</name>
</gene>
<dbReference type="Proteomes" id="UP000013084">
    <property type="component" value="Unassembled WGS sequence"/>
</dbReference>
<keyword evidence="2" id="KW-1185">Reference proteome</keyword>
<dbReference type="GeneID" id="45419046"/>
<name>N9T4V1_9GAMM</name>
<reference evidence="1 2" key="1">
    <citation type="submission" date="2013-02" db="EMBL/GenBank/DDBJ databases">
        <title>The Genome Sequence of Acinetobacter sp. CIP 70.18.</title>
        <authorList>
            <consortium name="The Broad Institute Genome Sequencing Platform"/>
            <consortium name="The Broad Institute Genome Sequencing Center for Infectious Disease"/>
            <person name="Cerqueira G."/>
            <person name="Feldgarden M."/>
            <person name="Courvalin P."/>
            <person name="Perichon B."/>
            <person name="Grillot-Courvalin C."/>
            <person name="Clermont D."/>
            <person name="Rocha E."/>
            <person name="Yoon E.-J."/>
            <person name="Nemec A."/>
            <person name="Walker B."/>
            <person name="Young S.K."/>
            <person name="Zeng Q."/>
            <person name="Gargeya S."/>
            <person name="Fitzgerald M."/>
            <person name="Haas B."/>
            <person name="Abouelleil A."/>
            <person name="Alvarado L."/>
            <person name="Arachchi H.M."/>
            <person name="Berlin A.M."/>
            <person name="Chapman S.B."/>
            <person name="Dewar J."/>
            <person name="Goldberg J."/>
            <person name="Griggs A."/>
            <person name="Gujja S."/>
            <person name="Hansen M."/>
            <person name="Howarth C."/>
            <person name="Imamovic A."/>
            <person name="Larimer J."/>
            <person name="McCowan C."/>
            <person name="Murphy C."/>
            <person name="Neiman D."/>
            <person name="Pearson M."/>
            <person name="Priest M."/>
            <person name="Roberts A."/>
            <person name="Saif S."/>
            <person name="Shea T."/>
            <person name="Sisk P."/>
            <person name="Sykes S."/>
            <person name="Wortman J."/>
            <person name="Nusbaum C."/>
            <person name="Birren B."/>
        </authorList>
    </citation>
    <scope>NUCLEOTIDE SEQUENCE [LARGE SCALE GENOMIC DNA]</scope>
    <source>
        <strain evidence="1 2">CIP 70.18</strain>
    </source>
</reference>
<evidence type="ECO:0000313" key="1">
    <source>
        <dbReference type="EMBL" id="ENX58692.1"/>
    </source>
</evidence>
<sequence length="308" mass="35991">MQYDLSHQAGVMTAVHGFVDWVLNLELNQSSFITHLCSLIPAFQIFDQDGIEYSASIQAFKDMTQAIEALRGTLCLEDYLLRLSSVEVVKLMRSLRDYRSLILDEIRLFRQQESDNQISFLTYVQQMIQDHYQVLIVRVDLGYLKKFMSNVTVHDFYLHIQFLCKYLKDKNGCFKHILGYGLALEQGCYTKGYHAHLMLVYNGSERCQDWFLGDQVLQKWQTITHGWGYGRNGNTKENKEQFANKGLLGIGLIHRKHPKELQNALNVARYLTNPEKYLQQMLVKPINKRTFFKGIYRVHGRNYQLISD</sequence>
<evidence type="ECO:0000313" key="2">
    <source>
        <dbReference type="Proteomes" id="UP000013084"/>
    </source>
</evidence>
<protein>
    <recommendedName>
        <fullName evidence="3">Inovirus Gp2 family protein</fullName>
    </recommendedName>
</protein>
<evidence type="ECO:0008006" key="3">
    <source>
        <dbReference type="Google" id="ProtNLM"/>
    </source>
</evidence>
<dbReference type="PATRIC" id="fig|1217700.3.peg.1265"/>
<organism evidence="1 2">
    <name type="scientific">Acinetobacter higginsii</name>
    <dbReference type="NCBI Taxonomy" id="70347"/>
    <lineage>
        <taxon>Bacteria</taxon>
        <taxon>Pseudomonadati</taxon>
        <taxon>Pseudomonadota</taxon>
        <taxon>Gammaproteobacteria</taxon>
        <taxon>Moraxellales</taxon>
        <taxon>Moraxellaceae</taxon>
        <taxon>Acinetobacter</taxon>
    </lineage>
</organism>
<proteinExistence type="predicted"/>
<dbReference type="AlphaFoldDB" id="N9T4V1"/>
<dbReference type="RefSeq" id="WP_005150481.1">
    <property type="nucleotide sequence ID" value="NZ_KB850072.1"/>
</dbReference>
<accession>N9T4V1</accession>
<dbReference type="EMBL" id="APRN01000035">
    <property type="protein sequence ID" value="ENX58692.1"/>
    <property type="molecule type" value="Genomic_DNA"/>
</dbReference>
<dbReference type="OrthoDB" id="8592743at2"/>
<comment type="caution">
    <text evidence="1">The sequence shown here is derived from an EMBL/GenBank/DDBJ whole genome shotgun (WGS) entry which is preliminary data.</text>
</comment>
<dbReference type="HOGENOM" id="CLU_053856_1_0_6"/>